<dbReference type="OrthoDB" id="5361565at2759"/>
<feature type="region of interest" description="Disordered" evidence="1">
    <location>
        <begin position="150"/>
        <end position="177"/>
    </location>
</feature>
<dbReference type="Proteomes" id="UP000758155">
    <property type="component" value="Unassembled WGS sequence"/>
</dbReference>
<dbReference type="EMBL" id="SWKV01000006">
    <property type="protein sequence ID" value="KAF3045630.1"/>
    <property type="molecule type" value="Genomic_DNA"/>
</dbReference>
<proteinExistence type="predicted"/>
<evidence type="ECO:0000313" key="2">
    <source>
        <dbReference type="EMBL" id="KAF3045630.1"/>
    </source>
</evidence>
<comment type="caution">
    <text evidence="2">The sequence shown here is derived from an EMBL/GenBank/DDBJ whole genome shotgun (WGS) entry which is preliminary data.</text>
</comment>
<dbReference type="AlphaFoldDB" id="A0A9P4WZ95"/>
<reference evidence="2" key="1">
    <citation type="submission" date="2019-04" db="EMBL/GenBank/DDBJ databases">
        <title>Sequencing of skin fungus with MAO and IRED activity.</title>
        <authorList>
            <person name="Marsaioli A.J."/>
            <person name="Bonatto J.M.C."/>
            <person name="Reis Junior O."/>
        </authorList>
    </citation>
    <scope>NUCLEOTIDE SEQUENCE</scope>
    <source>
        <strain evidence="2">28M1</strain>
    </source>
</reference>
<accession>A0A9P4WZ95</accession>
<gene>
    <name evidence="2" type="ORF">E8E12_010825</name>
</gene>
<evidence type="ECO:0000313" key="3">
    <source>
        <dbReference type="Proteomes" id="UP000758155"/>
    </source>
</evidence>
<organism evidence="2 3">
    <name type="scientific">Didymella heteroderae</name>
    <dbReference type="NCBI Taxonomy" id="1769908"/>
    <lineage>
        <taxon>Eukaryota</taxon>
        <taxon>Fungi</taxon>
        <taxon>Dikarya</taxon>
        <taxon>Ascomycota</taxon>
        <taxon>Pezizomycotina</taxon>
        <taxon>Dothideomycetes</taxon>
        <taxon>Pleosporomycetidae</taxon>
        <taxon>Pleosporales</taxon>
        <taxon>Pleosporineae</taxon>
        <taxon>Didymellaceae</taxon>
        <taxon>Didymella</taxon>
    </lineage>
</organism>
<sequence length="199" mass="21372">MSLPLSYYESFWPLAGGTPPDNRSEARSAGINYFTLLLDPKDVEVPYDSDVEISNTEPVVSDTYIASDGTLQTNALVRNVVINSLQTDKNNDLQVLGRLFMSSDYVMVNQEAERFSVWQASTESRTPDIVAVDGQNNIVDAFCVDSMSGSPRASSSATASSTPSPENMGPPLSGGAIGGIVAEDELEATLQVAWHKSQS</sequence>
<protein>
    <submittedName>
        <fullName evidence="2">Uncharacterized protein</fullName>
    </submittedName>
</protein>
<name>A0A9P4WZ95_9PLEO</name>
<evidence type="ECO:0000256" key="1">
    <source>
        <dbReference type="SAM" id="MobiDB-lite"/>
    </source>
</evidence>
<feature type="compositionally biased region" description="Low complexity" evidence="1">
    <location>
        <begin position="150"/>
        <end position="165"/>
    </location>
</feature>
<keyword evidence="3" id="KW-1185">Reference proteome</keyword>